<evidence type="ECO:0000259" key="3">
    <source>
        <dbReference type="PROSITE" id="PS50930"/>
    </source>
</evidence>
<dbReference type="InterPro" id="IPR001789">
    <property type="entry name" value="Sig_transdc_resp-reg_receiver"/>
</dbReference>
<dbReference type="AlphaFoldDB" id="A0A921KF51"/>
<evidence type="ECO:0000256" key="1">
    <source>
        <dbReference type="PROSITE-ProRule" id="PRU00169"/>
    </source>
</evidence>
<dbReference type="PANTHER" id="PTHR37299:SF1">
    <property type="entry name" value="STAGE 0 SPORULATION PROTEIN A HOMOLOG"/>
    <property type="match status" value="1"/>
</dbReference>
<keyword evidence="4" id="KW-0238">DNA-binding</keyword>
<feature type="modified residue" description="4-aspartylphosphate" evidence="1">
    <location>
        <position position="57"/>
    </location>
</feature>
<dbReference type="PANTHER" id="PTHR37299">
    <property type="entry name" value="TRANSCRIPTIONAL REGULATOR-RELATED"/>
    <property type="match status" value="1"/>
</dbReference>
<comment type="caution">
    <text evidence="4">The sequence shown here is derived from an EMBL/GenBank/DDBJ whole genome shotgun (WGS) entry which is preliminary data.</text>
</comment>
<evidence type="ECO:0000313" key="4">
    <source>
        <dbReference type="EMBL" id="HJF33431.1"/>
    </source>
</evidence>
<reference evidence="4" key="2">
    <citation type="submission" date="2021-09" db="EMBL/GenBank/DDBJ databases">
        <authorList>
            <person name="Gilroy R."/>
        </authorList>
    </citation>
    <scope>NUCLEOTIDE SEQUENCE</scope>
    <source>
        <strain evidence="4">CHK171-7178</strain>
    </source>
</reference>
<keyword evidence="1" id="KW-0597">Phosphoprotein</keyword>
<dbReference type="Pfam" id="PF00072">
    <property type="entry name" value="Response_reg"/>
    <property type="match status" value="1"/>
</dbReference>
<feature type="domain" description="HTH LytTR-type" evidence="3">
    <location>
        <begin position="138"/>
        <end position="243"/>
    </location>
</feature>
<dbReference type="Gene3D" id="3.40.50.2300">
    <property type="match status" value="1"/>
</dbReference>
<protein>
    <submittedName>
        <fullName evidence="4">LytTR family DNA-binding domain-containing protein</fullName>
    </submittedName>
</protein>
<accession>A0A921KF51</accession>
<reference evidence="4" key="1">
    <citation type="journal article" date="2021" name="PeerJ">
        <title>Extensive microbial diversity within the chicken gut microbiome revealed by metagenomics and culture.</title>
        <authorList>
            <person name="Gilroy R."/>
            <person name="Ravi A."/>
            <person name="Getino M."/>
            <person name="Pursley I."/>
            <person name="Horton D.L."/>
            <person name="Alikhan N.F."/>
            <person name="Baker D."/>
            <person name="Gharbi K."/>
            <person name="Hall N."/>
            <person name="Watson M."/>
            <person name="Adriaenssens E.M."/>
            <person name="Foster-Nyarko E."/>
            <person name="Jarju S."/>
            <person name="Secka A."/>
            <person name="Antonio M."/>
            <person name="Oren A."/>
            <person name="Chaudhuri R.R."/>
            <person name="La Ragione R."/>
            <person name="Hildebrand F."/>
            <person name="Pallen M.J."/>
        </authorList>
    </citation>
    <scope>NUCLEOTIDE SEQUENCE</scope>
    <source>
        <strain evidence="4">CHK171-7178</strain>
    </source>
</reference>
<dbReference type="PROSITE" id="PS50930">
    <property type="entry name" value="HTH_LYTTR"/>
    <property type="match status" value="1"/>
</dbReference>
<dbReference type="PROSITE" id="PS50110">
    <property type="entry name" value="RESPONSE_REGULATORY"/>
    <property type="match status" value="1"/>
</dbReference>
<name>A0A921KF51_SPOPS</name>
<dbReference type="SMART" id="SM00448">
    <property type="entry name" value="REC"/>
    <property type="match status" value="1"/>
</dbReference>
<dbReference type="GO" id="GO:0000156">
    <property type="term" value="F:phosphorelay response regulator activity"/>
    <property type="evidence" value="ECO:0007669"/>
    <property type="project" value="InterPro"/>
</dbReference>
<sequence>MMQPIRTLIVDDERYAREELIYLMGNFTGIQVVGEAENGESAILQALQLQPEVVFLDVEMPKMNGMEVAKSLKEFKKVPIIVFATAYPQFAAEAFRINAIDYLLKPYDQEQLKQTISRIEREVYQSKPTETASTLGKLAVEADGEIDYIHLKDILYMYREEKETKIVTSSREYEVKVSLKELESRLVPFFFFRIHRGYLVNLNYVTRLTPWFNGAYQLELEGRKEKLSVSRNYAKQLQHRLEL</sequence>
<dbReference type="InterPro" id="IPR007492">
    <property type="entry name" value="LytTR_DNA-bd_dom"/>
</dbReference>
<dbReference type="CDD" id="cd17532">
    <property type="entry name" value="REC_LytTR_AlgR-like"/>
    <property type="match status" value="1"/>
</dbReference>
<dbReference type="InterPro" id="IPR046947">
    <property type="entry name" value="LytR-like"/>
</dbReference>
<dbReference type="InterPro" id="IPR011006">
    <property type="entry name" value="CheY-like_superfamily"/>
</dbReference>
<proteinExistence type="predicted"/>
<evidence type="ECO:0000313" key="5">
    <source>
        <dbReference type="Proteomes" id="UP000698173"/>
    </source>
</evidence>
<dbReference type="Pfam" id="PF04397">
    <property type="entry name" value="LytTR"/>
    <property type="match status" value="1"/>
</dbReference>
<gene>
    <name evidence="4" type="ORF">K8V56_16840</name>
</gene>
<feature type="domain" description="Response regulatory" evidence="2">
    <location>
        <begin position="6"/>
        <end position="120"/>
    </location>
</feature>
<dbReference type="Proteomes" id="UP000698173">
    <property type="component" value="Unassembled WGS sequence"/>
</dbReference>
<dbReference type="GO" id="GO:0003677">
    <property type="term" value="F:DNA binding"/>
    <property type="evidence" value="ECO:0007669"/>
    <property type="project" value="UniProtKB-KW"/>
</dbReference>
<evidence type="ECO:0000259" key="2">
    <source>
        <dbReference type="PROSITE" id="PS50110"/>
    </source>
</evidence>
<dbReference type="Gene3D" id="2.40.50.1020">
    <property type="entry name" value="LytTr DNA-binding domain"/>
    <property type="match status" value="1"/>
</dbReference>
<dbReference type="SUPFAM" id="SSF52172">
    <property type="entry name" value="CheY-like"/>
    <property type="match status" value="1"/>
</dbReference>
<dbReference type="EMBL" id="DYWT01000259">
    <property type="protein sequence ID" value="HJF33431.1"/>
    <property type="molecule type" value="Genomic_DNA"/>
</dbReference>
<dbReference type="SMART" id="SM00850">
    <property type="entry name" value="LytTR"/>
    <property type="match status" value="1"/>
</dbReference>
<organism evidence="4 5">
    <name type="scientific">Sporosarcina psychrophila</name>
    <name type="common">Bacillus psychrophilus</name>
    <dbReference type="NCBI Taxonomy" id="1476"/>
    <lineage>
        <taxon>Bacteria</taxon>
        <taxon>Bacillati</taxon>
        <taxon>Bacillota</taxon>
        <taxon>Bacilli</taxon>
        <taxon>Bacillales</taxon>
        <taxon>Caryophanaceae</taxon>
        <taxon>Sporosarcina</taxon>
    </lineage>
</organism>